<gene>
    <name evidence="7" type="primary">Cni-ZK673.1</name>
    <name evidence="7" type="synonym">Cnig_chr_II.g5649</name>
    <name evidence="7" type="ORF">B9Z55_005649</name>
</gene>
<reference evidence="8" key="1">
    <citation type="submission" date="2017-10" db="EMBL/GenBank/DDBJ databases">
        <title>Rapid genome shrinkage in a self-fertile nematode reveals novel sperm competition proteins.</title>
        <authorList>
            <person name="Yin D."/>
            <person name="Schwarz E.M."/>
            <person name="Thomas C.G."/>
            <person name="Felde R.L."/>
            <person name="Korf I.F."/>
            <person name="Cutter A.D."/>
            <person name="Schartner C.M."/>
            <person name="Ralston E.J."/>
            <person name="Meyer B.J."/>
            <person name="Haag E.S."/>
        </authorList>
    </citation>
    <scope>NUCLEOTIDE SEQUENCE [LARGE SCALE GENOMIC DNA]</scope>
    <source>
        <strain evidence="8">JU1422</strain>
    </source>
</reference>
<evidence type="ECO:0000313" key="8">
    <source>
        <dbReference type="Proteomes" id="UP000230233"/>
    </source>
</evidence>
<evidence type="ECO:0000256" key="4">
    <source>
        <dbReference type="SAM" id="MobiDB-lite"/>
    </source>
</evidence>
<feature type="region of interest" description="Disordered" evidence="4">
    <location>
        <begin position="24"/>
        <end position="43"/>
    </location>
</feature>
<evidence type="ECO:0000256" key="3">
    <source>
        <dbReference type="PROSITE-ProRule" id="PRU01005"/>
    </source>
</evidence>
<protein>
    <recommendedName>
        <fullName evidence="6">ShKT domain-containing protein</fullName>
    </recommendedName>
</protein>
<dbReference type="FunFam" id="1.10.10.1940:FF:000002">
    <property type="entry name" value="PHAryngeal gland Toxin-related"/>
    <property type="match status" value="1"/>
</dbReference>
<dbReference type="PANTHER" id="PTHR21724">
    <property type="entry name" value="SHKT DOMAIN-CONTAINING PROTEIN"/>
    <property type="match status" value="1"/>
</dbReference>
<evidence type="ECO:0000256" key="5">
    <source>
        <dbReference type="SAM" id="SignalP"/>
    </source>
</evidence>
<dbReference type="AlphaFoldDB" id="A0A2G5V1S6"/>
<feature type="domain" description="ShKT" evidence="6">
    <location>
        <begin position="63"/>
        <end position="98"/>
    </location>
</feature>
<dbReference type="OrthoDB" id="5825018at2759"/>
<evidence type="ECO:0000256" key="2">
    <source>
        <dbReference type="ARBA" id="ARBA00023157"/>
    </source>
</evidence>
<dbReference type="PROSITE" id="PS51670">
    <property type="entry name" value="SHKT"/>
    <property type="match status" value="2"/>
</dbReference>
<feature type="domain" description="ShKT" evidence="6">
    <location>
        <begin position="109"/>
        <end position="146"/>
    </location>
</feature>
<dbReference type="Pfam" id="PF01549">
    <property type="entry name" value="ShK"/>
    <property type="match status" value="2"/>
</dbReference>
<feature type="signal peptide" evidence="5">
    <location>
        <begin position="1"/>
        <end position="19"/>
    </location>
</feature>
<organism evidence="7 8">
    <name type="scientific">Caenorhabditis nigoni</name>
    <dbReference type="NCBI Taxonomy" id="1611254"/>
    <lineage>
        <taxon>Eukaryota</taxon>
        <taxon>Metazoa</taxon>
        <taxon>Ecdysozoa</taxon>
        <taxon>Nematoda</taxon>
        <taxon>Chromadorea</taxon>
        <taxon>Rhabditida</taxon>
        <taxon>Rhabditina</taxon>
        <taxon>Rhabditomorpha</taxon>
        <taxon>Rhabditoidea</taxon>
        <taxon>Rhabditidae</taxon>
        <taxon>Peloderinae</taxon>
        <taxon>Caenorhabditis</taxon>
    </lineage>
</organism>
<evidence type="ECO:0000313" key="7">
    <source>
        <dbReference type="EMBL" id="PIC45725.1"/>
    </source>
</evidence>
<proteinExistence type="predicted"/>
<keyword evidence="2" id="KW-1015">Disulfide bond</keyword>
<evidence type="ECO:0000256" key="1">
    <source>
        <dbReference type="ARBA" id="ARBA00022729"/>
    </source>
</evidence>
<dbReference type="EMBL" id="PDUG01000002">
    <property type="protein sequence ID" value="PIC45725.1"/>
    <property type="molecule type" value="Genomic_DNA"/>
</dbReference>
<dbReference type="InterPro" id="IPR003582">
    <property type="entry name" value="ShKT_dom"/>
</dbReference>
<comment type="caution">
    <text evidence="3">Lacks conserved residue(s) required for the propagation of feature annotation.</text>
</comment>
<evidence type="ECO:0000259" key="6">
    <source>
        <dbReference type="PROSITE" id="PS51670"/>
    </source>
</evidence>
<dbReference type="Proteomes" id="UP000230233">
    <property type="component" value="Chromosome II"/>
</dbReference>
<accession>A0A2G5V1S6</accession>
<dbReference type="PANTHER" id="PTHR21724:SF108">
    <property type="entry name" value="SHKT DOMAIN-CONTAINING PROTEIN"/>
    <property type="match status" value="1"/>
</dbReference>
<dbReference type="Gene3D" id="1.10.10.1940">
    <property type="match status" value="2"/>
</dbReference>
<feature type="chain" id="PRO_5013862216" description="ShKT domain-containing protein" evidence="5">
    <location>
        <begin position="20"/>
        <end position="150"/>
    </location>
</feature>
<comment type="caution">
    <text evidence="7">The sequence shown here is derived from an EMBL/GenBank/DDBJ whole genome shotgun (WGS) entry which is preliminary data.</text>
</comment>
<sequence length="150" mass="15371">MWNLKLTLFLACCVAFSIAQSSTSTAAPTTSGPTGSTVSPGSTASPAFDATTAPSGGTTASTCADDPNTNCSQYTSLCSNPKYTPLLQQFCPKTCGFCGGGSTAAPVSCVDSSTNCANWDKNGFCSSTFYNCAQKKQYCAKTCNLCSTTC</sequence>
<dbReference type="SMART" id="SM00254">
    <property type="entry name" value="ShKT"/>
    <property type="match status" value="2"/>
</dbReference>
<name>A0A2G5V1S6_9PELO</name>
<keyword evidence="8" id="KW-1185">Reference proteome</keyword>
<keyword evidence="1 5" id="KW-0732">Signal</keyword>